<evidence type="ECO:0000256" key="1">
    <source>
        <dbReference type="ARBA" id="ARBA00004413"/>
    </source>
</evidence>
<evidence type="ECO:0000256" key="7">
    <source>
        <dbReference type="ARBA" id="ARBA00022795"/>
    </source>
</evidence>
<dbReference type="InterPro" id="IPR053716">
    <property type="entry name" value="Flag_assembly_chemotaxis_eff"/>
</dbReference>
<evidence type="ECO:0000256" key="6">
    <source>
        <dbReference type="ARBA" id="ARBA00022500"/>
    </source>
</evidence>
<reference evidence="11 12" key="1">
    <citation type="submission" date="2016-11" db="EMBL/GenBank/DDBJ databases">
        <authorList>
            <person name="Jaros S."/>
            <person name="Januszkiewicz K."/>
            <person name="Wedrychowicz H."/>
        </authorList>
    </citation>
    <scope>NUCLEOTIDE SEQUENCE [LARGE SCALE GENOMIC DNA]</scope>
    <source>
        <strain evidence="11 12">DSM 14501</strain>
    </source>
</reference>
<dbReference type="STRING" id="1121266.SAMN02745883_00158"/>
<evidence type="ECO:0000256" key="9">
    <source>
        <dbReference type="ARBA" id="ARBA00023136"/>
    </source>
</evidence>
<dbReference type="GO" id="GO:0006935">
    <property type="term" value="P:chemotaxis"/>
    <property type="evidence" value="ECO:0007669"/>
    <property type="project" value="UniProtKB-KW"/>
</dbReference>
<dbReference type="InterPro" id="IPR012823">
    <property type="entry name" value="Flagell_FliJ"/>
</dbReference>
<keyword evidence="12" id="KW-1185">Reference proteome</keyword>
<keyword evidence="7" id="KW-1005">Bacterial flagellum biogenesis</keyword>
<accession>A0A1M6LCM4</accession>
<evidence type="ECO:0000313" key="11">
    <source>
        <dbReference type="EMBL" id="SHJ68918.1"/>
    </source>
</evidence>
<keyword evidence="9" id="KW-0472">Membrane</keyword>
<dbReference type="GO" id="GO:0044781">
    <property type="term" value="P:bacterial-type flagellum organization"/>
    <property type="evidence" value="ECO:0007669"/>
    <property type="project" value="UniProtKB-KW"/>
</dbReference>
<name>A0A1M6LCM4_9FIRM</name>
<dbReference type="RefSeq" id="WP_072965480.1">
    <property type="nucleotide sequence ID" value="NZ_FRAJ01000003.1"/>
</dbReference>
<dbReference type="GO" id="GO:0015031">
    <property type="term" value="P:protein transport"/>
    <property type="evidence" value="ECO:0007669"/>
    <property type="project" value="UniProtKB-KW"/>
</dbReference>
<keyword evidence="4" id="KW-0813">Transport</keyword>
<dbReference type="Gene3D" id="1.10.287.1700">
    <property type="match status" value="1"/>
</dbReference>
<evidence type="ECO:0000313" key="12">
    <source>
        <dbReference type="Proteomes" id="UP000184082"/>
    </source>
</evidence>
<dbReference type="Pfam" id="PF02050">
    <property type="entry name" value="FliJ"/>
    <property type="match status" value="1"/>
</dbReference>
<comment type="subcellular location">
    <subcellularLocation>
        <location evidence="1">Cell membrane</location>
        <topology evidence="1">Peripheral membrane protein</topology>
        <orientation evidence="1">Cytoplasmic side</orientation>
    </subcellularLocation>
</comment>
<dbReference type="NCBIfam" id="TIGR02473">
    <property type="entry name" value="flagell_FliJ"/>
    <property type="match status" value="1"/>
</dbReference>
<organism evidence="11 12">
    <name type="scientific">Caminicella sporogenes DSM 14501</name>
    <dbReference type="NCBI Taxonomy" id="1121266"/>
    <lineage>
        <taxon>Bacteria</taxon>
        <taxon>Bacillati</taxon>
        <taxon>Bacillota</taxon>
        <taxon>Clostridia</taxon>
        <taxon>Peptostreptococcales</taxon>
        <taxon>Caminicellaceae</taxon>
        <taxon>Caminicella</taxon>
    </lineage>
</organism>
<dbReference type="GO" id="GO:0009288">
    <property type="term" value="C:bacterial-type flagellum"/>
    <property type="evidence" value="ECO:0007669"/>
    <property type="project" value="InterPro"/>
</dbReference>
<dbReference type="AlphaFoldDB" id="A0A1M6LCM4"/>
<keyword evidence="5" id="KW-1003">Cell membrane</keyword>
<evidence type="ECO:0000256" key="4">
    <source>
        <dbReference type="ARBA" id="ARBA00022448"/>
    </source>
</evidence>
<keyword evidence="10" id="KW-1006">Bacterial flagellum protein export</keyword>
<dbReference type="EMBL" id="FRAJ01000003">
    <property type="protein sequence ID" value="SHJ68918.1"/>
    <property type="molecule type" value="Genomic_DNA"/>
</dbReference>
<keyword evidence="6" id="KW-0145">Chemotaxis</keyword>
<evidence type="ECO:0000256" key="2">
    <source>
        <dbReference type="ARBA" id="ARBA00010004"/>
    </source>
</evidence>
<keyword evidence="11" id="KW-0966">Cell projection</keyword>
<comment type="similarity">
    <text evidence="2">Belongs to the FliJ family.</text>
</comment>
<sequence>MPVFKFRYQNILKLTEDKEMKLKGDLSKAYDELYLEKRKLDDLKSKRENVSKLLKDKTSRGCNIAVLKSINDYIKSLHFKIYIQRNRVAEKEKDIEIIKNKLFEMSKEKKILEKLKEKRYEEYKFHIKLEEDKLIDQIVTFNSKLSR</sequence>
<proteinExistence type="inferred from homology"/>
<gene>
    <name evidence="11" type="ORF">SAMN02745883_00158</name>
</gene>
<evidence type="ECO:0000256" key="5">
    <source>
        <dbReference type="ARBA" id="ARBA00022475"/>
    </source>
</evidence>
<keyword evidence="11" id="KW-0282">Flagellum</keyword>
<evidence type="ECO:0000256" key="10">
    <source>
        <dbReference type="ARBA" id="ARBA00023225"/>
    </source>
</evidence>
<keyword evidence="8" id="KW-0653">Protein transport</keyword>
<evidence type="ECO:0000256" key="8">
    <source>
        <dbReference type="ARBA" id="ARBA00022927"/>
    </source>
</evidence>
<evidence type="ECO:0000256" key="3">
    <source>
        <dbReference type="ARBA" id="ARBA00020392"/>
    </source>
</evidence>
<dbReference type="GO" id="GO:0005886">
    <property type="term" value="C:plasma membrane"/>
    <property type="evidence" value="ECO:0007669"/>
    <property type="project" value="UniProtKB-SubCell"/>
</dbReference>
<keyword evidence="11" id="KW-0969">Cilium</keyword>
<dbReference type="Proteomes" id="UP000184082">
    <property type="component" value="Unassembled WGS sequence"/>
</dbReference>
<dbReference type="GO" id="GO:0071973">
    <property type="term" value="P:bacterial-type flagellum-dependent cell motility"/>
    <property type="evidence" value="ECO:0007669"/>
    <property type="project" value="InterPro"/>
</dbReference>
<protein>
    <recommendedName>
        <fullName evidence="3">Flagellar FliJ protein</fullName>
    </recommendedName>
</protein>